<keyword evidence="4" id="KW-1185">Reference proteome</keyword>
<evidence type="ECO:0000313" key="4">
    <source>
        <dbReference type="Proteomes" id="UP000288058"/>
    </source>
</evidence>
<dbReference type="GO" id="GO:0008237">
    <property type="term" value="F:metallopeptidase activity"/>
    <property type="evidence" value="ECO:0007669"/>
    <property type="project" value="UniProtKB-KW"/>
</dbReference>
<feature type="domain" description="RadC-like JAB" evidence="2">
    <location>
        <begin position="38"/>
        <end position="151"/>
    </location>
</feature>
<dbReference type="EMBL" id="PIQC01000003">
    <property type="protein sequence ID" value="RUO71646.1"/>
    <property type="molecule type" value="Genomic_DNA"/>
</dbReference>
<comment type="caution">
    <text evidence="3">The sequence shown here is derived from an EMBL/GenBank/DDBJ whole genome shotgun (WGS) entry which is preliminary data.</text>
</comment>
<sequence>MHKQIQNDKSAEFNSERELLNKAHLLIQSRFKQGEGFTEPSMVKEFVQGNYQQCSKEVAGLLLLDSQHRLIDNVEFEEGEELAASMVYREVLKVNAAAVIVSYFSPAKELSHSDKELELSTLKSALNLIDVALLDCMLVTDEVVSLAERGLL</sequence>
<keyword evidence="1" id="KW-0645">Protease</keyword>
<evidence type="ECO:0000313" key="3">
    <source>
        <dbReference type="EMBL" id="RUO71646.1"/>
    </source>
</evidence>
<dbReference type="PANTHER" id="PTHR30471">
    <property type="entry name" value="DNA REPAIR PROTEIN RADC"/>
    <property type="match status" value="1"/>
</dbReference>
<name>A0A432Z183_9GAMM</name>
<evidence type="ECO:0000256" key="1">
    <source>
        <dbReference type="ARBA" id="ARBA00023049"/>
    </source>
</evidence>
<organism evidence="3 4">
    <name type="scientific">Idiomarina ramblicola</name>
    <dbReference type="NCBI Taxonomy" id="263724"/>
    <lineage>
        <taxon>Bacteria</taxon>
        <taxon>Pseudomonadati</taxon>
        <taxon>Pseudomonadota</taxon>
        <taxon>Gammaproteobacteria</taxon>
        <taxon>Alteromonadales</taxon>
        <taxon>Idiomarinaceae</taxon>
        <taxon>Idiomarina</taxon>
    </lineage>
</organism>
<gene>
    <name evidence="3" type="ORF">CWI78_03790</name>
</gene>
<dbReference type="InterPro" id="IPR025657">
    <property type="entry name" value="RadC_JAB"/>
</dbReference>
<dbReference type="Gene3D" id="3.40.140.10">
    <property type="entry name" value="Cytidine Deaminase, domain 2"/>
    <property type="match status" value="1"/>
</dbReference>
<dbReference type="Proteomes" id="UP000288058">
    <property type="component" value="Unassembled WGS sequence"/>
</dbReference>
<dbReference type="RefSeq" id="WP_126780426.1">
    <property type="nucleotide sequence ID" value="NZ_PIQC01000003.1"/>
</dbReference>
<keyword evidence="1" id="KW-0378">Hydrolase</keyword>
<evidence type="ECO:0000259" key="2">
    <source>
        <dbReference type="Pfam" id="PF04002"/>
    </source>
</evidence>
<dbReference type="PANTHER" id="PTHR30471:SF3">
    <property type="entry name" value="UPF0758 PROTEIN YEES-RELATED"/>
    <property type="match status" value="1"/>
</dbReference>
<dbReference type="OrthoDB" id="9804482at2"/>
<accession>A0A432Z183</accession>
<proteinExistence type="predicted"/>
<dbReference type="AlphaFoldDB" id="A0A432Z183"/>
<reference evidence="4" key="1">
    <citation type="journal article" date="2018" name="Front. Microbiol.">
        <title>Genome-Based Analysis Reveals the Taxonomy and Diversity of the Family Idiomarinaceae.</title>
        <authorList>
            <person name="Liu Y."/>
            <person name="Lai Q."/>
            <person name="Shao Z."/>
        </authorList>
    </citation>
    <scope>NUCLEOTIDE SEQUENCE [LARGE SCALE GENOMIC DNA]</scope>
    <source>
        <strain evidence="4">R22</strain>
    </source>
</reference>
<dbReference type="InterPro" id="IPR001405">
    <property type="entry name" value="UPF0758"/>
</dbReference>
<dbReference type="Pfam" id="PF04002">
    <property type="entry name" value="RadC"/>
    <property type="match status" value="1"/>
</dbReference>
<protein>
    <submittedName>
        <fullName evidence="3">DNA repair protein RadC</fullName>
    </submittedName>
</protein>
<keyword evidence="1" id="KW-0482">Metalloprotease</keyword>